<dbReference type="EMBL" id="BK032675">
    <property type="protein sequence ID" value="DAF54218.1"/>
    <property type="molecule type" value="Genomic_DNA"/>
</dbReference>
<feature type="domain" description="YopX protein" evidence="1">
    <location>
        <begin position="6"/>
        <end position="121"/>
    </location>
</feature>
<organism evidence="2">
    <name type="scientific">Siphoviridae sp. ct8hB11</name>
    <dbReference type="NCBI Taxonomy" id="2827790"/>
    <lineage>
        <taxon>Viruses</taxon>
        <taxon>Duplodnaviria</taxon>
        <taxon>Heunggongvirae</taxon>
        <taxon>Uroviricota</taxon>
        <taxon>Caudoviricetes</taxon>
    </lineage>
</organism>
<name>A0A8S5SUH5_9CAUD</name>
<proteinExistence type="predicted"/>
<evidence type="ECO:0000259" key="1">
    <source>
        <dbReference type="Pfam" id="PF09643"/>
    </source>
</evidence>
<dbReference type="InterPro" id="IPR019096">
    <property type="entry name" value="YopX_protein"/>
</dbReference>
<reference evidence="2" key="1">
    <citation type="journal article" date="2021" name="Proc. Natl. Acad. Sci. U.S.A.">
        <title>A Catalog of Tens of Thousands of Viruses from Human Metagenomes Reveals Hidden Associations with Chronic Diseases.</title>
        <authorList>
            <person name="Tisza M.J."/>
            <person name="Buck C.B."/>
        </authorList>
    </citation>
    <scope>NUCLEOTIDE SEQUENCE</scope>
    <source>
        <strain evidence="2">Ct8hB11</strain>
    </source>
</reference>
<protein>
    <submittedName>
        <fullName evidence="2">YopX protein</fullName>
    </submittedName>
</protein>
<dbReference type="Pfam" id="PF09643">
    <property type="entry name" value="YopX"/>
    <property type="match status" value="1"/>
</dbReference>
<accession>A0A8S5SUH5</accession>
<dbReference type="NCBIfam" id="TIGR01671">
    <property type="entry name" value="phage_TIGR01671"/>
    <property type="match status" value="1"/>
</dbReference>
<dbReference type="Gene3D" id="2.30.30.290">
    <property type="entry name" value="YopX-like domains"/>
    <property type="match status" value="1"/>
</dbReference>
<dbReference type="InterPro" id="IPR010024">
    <property type="entry name" value="CHP16711"/>
</dbReference>
<sequence>MREILFRGKRVNNGEWIEGFYAHSGEKKYIVIDNDIAVGYLAMKEVNPDTIGQYTGLTDKNGKKIFEGDIVKIKGKTRYVFYGSSGFRHTNYGEYADTLENVFTVVDCEVLGNKIDNPELLRDDTERLVKIACIMKRVRWVTRYIKQTELEHMKALSEKLK</sequence>
<evidence type="ECO:0000313" key="2">
    <source>
        <dbReference type="EMBL" id="DAF54218.1"/>
    </source>
</evidence>
<dbReference type="InterPro" id="IPR023385">
    <property type="entry name" value="YopX-like_C"/>
</dbReference>
<dbReference type="SUPFAM" id="SSF159006">
    <property type="entry name" value="YopX-like"/>
    <property type="match status" value="1"/>
</dbReference>